<proteinExistence type="predicted"/>
<protein>
    <submittedName>
        <fullName evidence="1">Uncharacterized protein</fullName>
    </submittedName>
</protein>
<name>A0A094YR79_9PROT</name>
<dbReference type="EMBL" id="JOKM01000054">
    <property type="protein sequence ID" value="KGB23892.1"/>
    <property type="molecule type" value="Genomic_DNA"/>
</dbReference>
<evidence type="ECO:0000313" key="1">
    <source>
        <dbReference type="EMBL" id="KGB23892.1"/>
    </source>
</evidence>
<dbReference type="STRING" id="104102.AtDm6_1524"/>
<organism evidence="1 2">
    <name type="scientific">Acetobacter tropicalis</name>
    <dbReference type="NCBI Taxonomy" id="104102"/>
    <lineage>
        <taxon>Bacteria</taxon>
        <taxon>Pseudomonadati</taxon>
        <taxon>Pseudomonadota</taxon>
        <taxon>Alphaproteobacteria</taxon>
        <taxon>Acetobacterales</taxon>
        <taxon>Acetobacteraceae</taxon>
        <taxon>Acetobacter</taxon>
    </lineage>
</organism>
<dbReference type="Proteomes" id="UP000029448">
    <property type="component" value="Unassembled WGS sequence"/>
</dbReference>
<keyword evidence="2" id="KW-1185">Reference proteome</keyword>
<sequence length="41" mass="4529">MSGADFASRTRRSFPNTQLHHMLLIIQGVTAWGRISNPGFG</sequence>
<gene>
    <name evidence="1" type="ORF">AtDm6_1524</name>
</gene>
<evidence type="ECO:0000313" key="2">
    <source>
        <dbReference type="Proteomes" id="UP000029448"/>
    </source>
</evidence>
<accession>A0A094YR79</accession>
<dbReference type="PATRIC" id="fig|104102.7.peg.1508"/>
<dbReference type="AlphaFoldDB" id="A0A094YR79"/>
<reference evidence="1 2" key="1">
    <citation type="submission" date="2014-06" db="EMBL/GenBank/DDBJ databases">
        <title>Functional and comparative genomic analyses of the Drosophila gut microbiota identify candidate symbiosis factors.</title>
        <authorList>
            <person name="Newell P.D."/>
            <person name="Chaston J.M."/>
            <person name="Douglas A.E."/>
        </authorList>
    </citation>
    <scope>NUCLEOTIDE SEQUENCE [LARGE SCALE GENOMIC DNA]</scope>
    <source>
        <strain evidence="1 2">DmCS_006</strain>
    </source>
</reference>
<comment type="caution">
    <text evidence="1">The sequence shown here is derived from an EMBL/GenBank/DDBJ whole genome shotgun (WGS) entry which is preliminary data.</text>
</comment>